<evidence type="ECO:0008006" key="7">
    <source>
        <dbReference type="Google" id="ProtNLM"/>
    </source>
</evidence>
<dbReference type="EMBL" id="JANBOH010000083">
    <property type="protein sequence ID" value="KAJ1645922.1"/>
    <property type="molecule type" value="Genomic_DNA"/>
</dbReference>
<keyword evidence="1" id="KW-0880">Kelch repeat</keyword>
<feature type="transmembrane region" description="Helical" evidence="4">
    <location>
        <begin position="397"/>
        <end position="421"/>
    </location>
</feature>
<keyword evidence="4" id="KW-1133">Transmembrane helix</keyword>
<keyword evidence="6" id="KW-1185">Reference proteome</keyword>
<dbReference type="PANTHER" id="PTHR46093:SF18">
    <property type="entry name" value="FIBRONECTIN TYPE-III DOMAIN-CONTAINING PROTEIN"/>
    <property type="match status" value="1"/>
</dbReference>
<organism evidence="5 6">
    <name type="scientific">Coemansia asiatica</name>
    <dbReference type="NCBI Taxonomy" id="1052880"/>
    <lineage>
        <taxon>Eukaryota</taxon>
        <taxon>Fungi</taxon>
        <taxon>Fungi incertae sedis</taxon>
        <taxon>Zoopagomycota</taxon>
        <taxon>Kickxellomycotina</taxon>
        <taxon>Kickxellomycetes</taxon>
        <taxon>Kickxellales</taxon>
        <taxon>Kickxellaceae</taxon>
        <taxon>Coemansia</taxon>
    </lineage>
</organism>
<dbReference type="SUPFAM" id="SSF117281">
    <property type="entry name" value="Kelch motif"/>
    <property type="match status" value="1"/>
</dbReference>
<feature type="region of interest" description="Disordered" evidence="3">
    <location>
        <begin position="653"/>
        <end position="692"/>
    </location>
</feature>
<feature type="compositionally biased region" description="Low complexity" evidence="3">
    <location>
        <begin position="653"/>
        <end position="666"/>
    </location>
</feature>
<evidence type="ECO:0000256" key="3">
    <source>
        <dbReference type="SAM" id="MobiDB-lite"/>
    </source>
</evidence>
<name>A0A9W7XNG4_9FUNG</name>
<accession>A0A9W7XNG4</accession>
<protein>
    <recommendedName>
        <fullName evidence="7">Galactose oxidase</fullName>
    </recommendedName>
</protein>
<gene>
    <name evidence="5" type="ORF">LPJ64_002545</name>
</gene>
<keyword evidence="4" id="KW-0812">Transmembrane</keyword>
<dbReference type="Gene3D" id="2.120.10.80">
    <property type="entry name" value="Kelch-type beta propeller"/>
    <property type="match status" value="2"/>
</dbReference>
<dbReference type="Pfam" id="PF24681">
    <property type="entry name" value="Kelch_KLHDC2_KLHL20_DRC7"/>
    <property type="match status" value="1"/>
</dbReference>
<reference evidence="5" key="1">
    <citation type="submission" date="2022-07" db="EMBL/GenBank/DDBJ databases">
        <title>Phylogenomic reconstructions and comparative analyses of Kickxellomycotina fungi.</title>
        <authorList>
            <person name="Reynolds N.K."/>
            <person name="Stajich J.E."/>
            <person name="Barry K."/>
            <person name="Grigoriev I.V."/>
            <person name="Crous P."/>
            <person name="Smith M.E."/>
        </authorList>
    </citation>
    <scope>NUCLEOTIDE SEQUENCE</scope>
    <source>
        <strain evidence="5">NBRC 105413</strain>
    </source>
</reference>
<feature type="region of interest" description="Disordered" evidence="3">
    <location>
        <begin position="432"/>
        <end position="452"/>
    </location>
</feature>
<proteinExistence type="predicted"/>
<feature type="compositionally biased region" description="Gly residues" evidence="3">
    <location>
        <begin position="608"/>
        <end position="617"/>
    </location>
</feature>
<dbReference type="InterPro" id="IPR015915">
    <property type="entry name" value="Kelch-typ_b-propeller"/>
</dbReference>
<keyword evidence="2" id="KW-0677">Repeat</keyword>
<dbReference type="Proteomes" id="UP001145021">
    <property type="component" value="Unassembled WGS sequence"/>
</dbReference>
<evidence type="ECO:0000313" key="5">
    <source>
        <dbReference type="EMBL" id="KAJ1645922.1"/>
    </source>
</evidence>
<keyword evidence="4" id="KW-0472">Membrane</keyword>
<feature type="region of interest" description="Disordered" evidence="3">
    <location>
        <begin position="590"/>
        <end position="621"/>
    </location>
</feature>
<sequence length="777" mass="82598">MHPRQQLQTAVISLFTAPLASHAHSLNFVPREGNLNETQTVSDPTSAWRAFACMVPFTASDNTPLLMLYGGTSDGRAKDPLSVASKGMSKLQVFDTNNNKWYAPNTADTPKTGPILPGCGAASGNIWVYDPQYGTSGKASTAVSLLDSVHWSWSAPTEQGQLPVTRFGAAFAYVPSTKAFYMHGGIPLNDNTNTADNPPGIANNVDILSPSTISWAYASNGPARKYHTLCYLSSIDALVLFGGSDMDVDSYNDVKLLNVKNNIWQYAVKVDGESPAERILHSAVCSKDTMYMFGGLHSMGDDPSDSTVWMLKANNDTSLTWSRAPVVTGSGKSNGPTARAGHASVLYNESMYVYGGIGPSEQDGTMYKLDLKSWEWSLTNVTGSGIETQKEKKAKTAVLIAAIVSSVLGVITIGIAATVIYRLVRRYRRRLVGGGGNAGRHSDSDSDQNSMDGFDRAAAMETMEGHKNNNSRRGTSASLYRGPATACDSGVSYEADATDNSGEKELLHQPSSEIAVSSPSLGSTGGIGLPIIMPLGLASHSFLNNEHNNDLGYSDSSNTRTPAEYHRIPEELHCGSAVTTPASIATNSELLPARDEGKSGSRSAIGSTGNGSSGSGSGSRMLAAMREHARSISAKIAPSRLSVAFSDNTVADPYSPSSAANSPVAASRKHRAGTAGSSSLGPRRGSTIIDRQTANELYGSDYQRLEKEYRQAEAINQILLSGQPIPAWLRDAVNQAEAEAPNSSSLSSSNDMQQQQEPESPRKLAIANKTTAADHFK</sequence>
<comment type="caution">
    <text evidence="5">The sequence shown here is derived from an EMBL/GenBank/DDBJ whole genome shotgun (WGS) entry which is preliminary data.</text>
</comment>
<evidence type="ECO:0000256" key="4">
    <source>
        <dbReference type="SAM" id="Phobius"/>
    </source>
</evidence>
<feature type="region of interest" description="Disordered" evidence="3">
    <location>
        <begin position="736"/>
        <end position="777"/>
    </location>
</feature>
<dbReference type="PANTHER" id="PTHR46093">
    <property type="entry name" value="ACYL-COA-BINDING DOMAIN-CONTAINING PROTEIN 5"/>
    <property type="match status" value="1"/>
</dbReference>
<evidence type="ECO:0000256" key="1">
    <source>
        <dbReference type="ARBA" id="ARBA00022441"/>
    </source>
</evidence>
<evidence type="ECO:0000256" key="2">
    <source>
        <dbReference type="ARBA" id="ARBA00022737"/>
    </source>
</evidence>
<dbReference type="AlphaFoldDB" id="A0A9W7XNG4"/>
<evidence type="ECO:0000313" key="6">
    <source>
        <dbReference type="Proteomes" id="UP001145021"/>
    </source>
</evidence>